<dbReference type="Proteomes" id="UP000016638">
    <property type="component" value="Unassembled WGS sequence"/>
</dbReference>
<feature type="transmembrane region" description="Helical" evidence="5">
    <location>
        <begin position="92"/>
        <end position="113"/>
    </location>
</feature>
<feature type="transmembrane region" description="Helical" evidence="5">
    <location>
        <begin position="125"/>
        <end position="147"/>
    </location>
</feature>
<evidence type="ECO:0000313" key="7">
    <source>
        <dbReference type="Proteomes" id="UP000016638"/>
    </source>
</evidence>
<keyword evidence="3 5" id="KW-1133">Transmembrane helix</keyword>
<feature type="transmembrane region" description="Helical" evidence="5">
    <location>
        <begin position="65"/>
        <end position="86"/>
    </location>
</feature>
<feature type="transmembrane region" description="Helical" evidence="5">
    <location>
        <begin position="153"/>
        <end position="174"/>
    </location>
</feature>
<dbReference type="InterPro" id="IPR038665">
    <property type="entry name" value="Voltage-dep_anion_channel_sf"/>
</dbReference>
<evidence type="ECO:0000256" key="4">
    <source>
        <dbReference type="ARBA" id="ARBA00023136"/>
    </source>
</evidence>
<organism evidence="6 7">
    <name type="scientific">Olsenella profusa F0195</name>
    <dbReference type="NCBI Taxonomy" id="1125712"/>
    <lineage>
        <taxon>Bacteria</taxon>
        <taxon>Bacillati</taxon>
        <taxon>Actinomycetota</taxon>
        <taxon>Coriobacteriia</taxon>
        <taxon>Coriobacteriales</taxon>
        <taxon>Atopobiaceae</taxon>
        <taxon>Olsenella</taxon>
    </lineage>
</organism>
<keyword evidence="2 5" id="KW-0812">Transmembrane</keyword>
<reference evidence="6 7" key="1">
    <citation type="submission" date="2013-08" db="EMBL/GenBank/DDBJ databases">
        <authorList>
            <person name="Durkin A.S."/>
            <person name="Haft D.R."/>
            <person name="McCorrison J."/>
            <person name="Torralba M."/>
            <person name="Gillis M."/>
            <person name="Haft D.H."/>
            <person name="Methe B."/>
            <person name="Sutton G."/>
            <person name="Nelson K.E."/>
        </authorList>
    </citation>
    <scope>NUCLEOTIDE SEQUENCE [LARGE SCALE GENOMIC DNA]</scope>
    <source>
        <strain evidence="6 7">F0195</strain>
    </source>
</reference>
<evidence type="ECO:0000256" key="5">
    <source>
        <dbReference type="SAM" id="Phobius"/>
    </source>
</evidence>
<dbReference type="PATRIC" id="fig|1125712.3.peg.1672"/>
<dbReference type="Gene3D" id="1.50.10.150">
    <property type="entry name" value="Voltage-dependent anion channel"/>
    <property type="match status" value="1"/>
</dbReference>
<feature type="transmembrane region" description="Helical" evidence="5">
    <location>
        <begin position="273"/>
        <end position="294"/>
    </location>
</feature>
<gene>
    <name evidence="6" type="ORF">HMPREF1316_1689</name>
</gene>
<dbReference type="GO" id="GO:0005886">
    <property type="term" value="C:plasma membrane"/>
    <property type="evidence" value="ECO:0007669"/>
    <property type="project" value="TreeGrafter"/>
</dbReference>
<accession>U2T260</accession>
<dbReference type="CDD" id="cd09325">
    <property type="entry name" value="TDT_C4-dicarb_trans"/>
    <property type="match status" value="1"/>
</dbReference>
<feature type="transmembrane region" description="Helical" evidence="5">
    <location>
        <begin position="186"/>
        <end position="204"/>
    </location>
</feature>
<dbReference type="OrthoDB" id="309023at2"/>
<keyword evidence="4 5" id="KW-0472">Membrane</keyword>
<evidence type="ECO:0000256" key="2">
    <source>
        <dbReference type="ARBA" id="ARBA00022692"/>
    </source>
</evidence>
<dbReference type="PANTHER" id="PTHR37955">
    <property type="entry name" value="TELLURITE RESISTANCE PROTEIN TEHA"/>
    <property type="match status" value="1"/>
</dbReference>
<feature type="transmembrane region" description="Helical" evidence="5">
    <location>
        <begin position="7"/>
        <end position="25"/>
    </location>
</feature>
<dbReference type="eggNOG" id="COG1275">
    <property type="taxonomic scope" value="Bacteria"/>
</dbReference>
<dbReference type="AlphaFoldDB" id="U2T260"/>
<protein>
    <submittedName>
        <fullName evidence="6">C4-dicarboxylate transporter/malic acid transport protein</fullName>
    </submittedName>
</protein>
<evidence type="ECO:0000313" key="6">
    <source>
        <dbReference type="EMBL" id="ERL07154.1"/>
    </source>
</evidence>
<sequence>MSLLKRVSIPFAGVALGFAALGNLLQSYSEVLRGICGVLSLVFIVLLVGKLVVDAAGVRKALDNPIQASVAGTFPMALMLLSTYIAPLVHGFAFALWVCAVALHLVLIVWFSLKFLRKLELKTVFASYYIVYVGIVVASVTAPAFGMEAFGNIAFWFGLVCLVALLVLVTVRYVRLPEVPEPARPVFCIYAAPTSLCVAGYVQSGQPKSLPFALALLAIATIIYVISLVRAIPLLGAKFFPSWASFTFPFVISAIASKQVMAMAAKMGAPLPWLGPVVLVETVIAVVLCVYVYVRFCASLARKEA</sequence>
<dbReference type="RefSeq" id="WP_021726565.1">
    <property type="nucleotide sequence ID" value="NZ_AWEZ01000060.1"/>
</dbReference>
<name>U2T260_9ACTN</name>
<comment type="subcellular location">
    <subcellularLocation>
        <location evidence="1">Membrane</location>
        <topology evidence="1">Multi-pass membrane protein</topology>
    </subcellularLocation>
</comment>
<dbReference type="EMBL" id="AWEZ01000060">
    <property type="protein sequence ID" value="ERL07154.1"/>
    <property type="molecule type" value="Genomic_DNA"/>
</dbReference>
<dbReference type="PANTHER" id="PTHR37955:SF1">
    <property type="entry name" value="DEP DOMAIN-CONTAINING PROTEIN"/>
    <property type="match status" value="1"/>
</dbReference>
<dbReference type="GO" id="GO:0046583">
    <property type="term" value="F:monoatomic cation efflux transmembrane transporter activity"/>
    <property type="evidence" value="ECO:0007669"/>
    <property type="project" value="TreeGrafter"/>
</dbReference>
<feature type="transmembrane region" description="Helical" evidence="5">
    <location>
        <begin position="31"/>
        <end position="53"/>
    </location>
</feature>
<dbReference type="Pfam" id="PF03595">
    <property type="entry name" value="SLAC1"/>
    <property type="match status" value="1"/>
</dbReference>
<dbReference type="InterPro" id="IPR004695">
    <property type="entry name" value="SLAC1/Mae1/Ssu1/TehA"/>
</dbReference>
<feature type="transmembrane region" description="Helical" evidence="5">
    <location>
        <begin position="210"/>
        <end position="231"/>
    </location>
</feature>
<evidence type="ECO:0000256" key="3">
    <source>
        <dbReference type="ARBA" id="ARBA00022989"/>
    </source>
</evidence>
<feature type="transmembrane region" description="Helical" evidence="5">
    <location>
        <begin position="243"/>
        <end position="261"/>
    </location>
</feature>
<evidence type="ECO:0000256" key="1">
    <source>
        <dbReference type="ARBA" id="ARBA00004141"/>
    </source>
</evidence>
<comment type="caution">
    <text evidence="6">The sequence shown here is derived from an EMBL/GenBank/DDBJ whole genome shotgun (WGS) entry which is preliminary data.</text>
</comment>
<dbReference type="InterPro" id="IPR052951">
    <property type="entry name" value="Tellurite_res_ion_channel"/>
</dbReference>
<keyword evidence="7" id="KW-1185">Reference proteome</keyword>
<proteinExistence type="predicted"/>